<evidence type="ECO:0000313" key="2">
    <source>
        <dbReference type="Proteomes" id="UP000014320"/>
    </source>
</evidence>
<gene>
    <name evidence="1" type="ORF">JA1_0070</name>
</gene>
<dbReference type="KEGG" id="vg:16194979"/>
<sequence>MNYGVLITWWHLNMQLIKTNVEKYSSPLFKPYKLAPQFQHEYDLWGANFVVEFEYVPNQE</sequence>
<reference evidence="1 2" key="1">
    <citation type="journal article" date="2013" name="Virol. J.">
        <title>Whole genome sequencing and comparative genomic analyses of two Vibrio cholerae O139 Bengal-specific Podoviruses to other N4-like phages reveal extensive genetic diversity.</title>
        <authorList>
            <person name="Fouts D.E."/>
            <person name="Klumpp J."/>
            <person name="Bishop-Lilly K.A."/>
            <person name="Rajavel M."/>
            <person name="Willner K.M."/>
            <person name="Butani A."/>
            <person name="Henry M."/>
            <person name="Biswas B."/>
            <person name="Li M."/>
            <person name="Albert M.J."/>
            <person name="Loessner M.J."/>
            <person name="Calendar R."/>
            <person name="Sozhamannan S."/>
        </authorList>
    </citation>
    <scope>NUCLEOTIDE SEQUENCE [LARGE SCALE GENOMIC DNA]</scope>
</reference>
<accession>R9R4H4</accession>
<dbReference type="GeneID" id="16194979"/>
<dbReference type="EMBL" id="KC438282">
    <property type="protein sequence ID" value="AGI61822.1"/>
    <property type="molecule type" value="Genomic_DNA"/>
</dbReference>
<protein>
    <submittedName>
        <fullName evidence="1">Uncharacterized protein</fullName>
    </submittedName>
</protein>
<dbReference type="Proteomes" id="UP000014320">
    <property type="component" value="Segment"/>
</dbReference>
<dbReference type="RefSeq" id="YP_008126833.1">
    <property type="nucleotide sequence ID" value="NC_021540.1"/>
</dbReference>
<name>R9R4H4_9CAUD</name>
<evidence type="ECO:0000313" key="1">
    <source>
        <dbReference type="EMBL" id="AGI61822.1"/>
    </source>
</evidence>
<organism evidence="1 2">
    <name type="scientific">Vibrio phage JA-1</name>
    <dbReference type="NCBI Taxonomy" id="1283071"/>
    <lineage>
        <taxon>Viruses</taxon>
        <taxon>Duplodnaviria</taxon>
        <taxon>Heunggongvirae</taxon>
        <taxon>Uroviricota</taxon>
        <taxon>Caudoviricetes</taxon>
        <taxon>Schitoviridae</taxon>
        <taxon>Pacinivirus</taxon>
        <taxon>Pacinivirus VCO139</taxon>
    </lineage>
</organism>
<dbReference type="OrthoDB" id="37884at10239"/>
<proteinExistence type="predicted"/>